<accession>A0A2S0NGF2</accession>
<keyword evidence="3" id="KW-1185">Reference proteome</keyword>
<protein>
    <recommendedName>
        <fullName evidence="4">Cysteine rich repeat-containing protein</fullName>
    </recommendedName>
</protein>
<sequence length="103" mass="10855">MPAVQDRPSTTAPRGRDFTAPLRAPLFWTFVAALAAVIIAMSMVLAEAAQPGAQRGQAREACGGEVQRLCQGVSPGGGRLVQCLKAREAELSATCRGFIASRR</sequence>
<organism evidence="2 3">
    <name type="scientific">Phreatobacter cathodiphilus</name>
    <dbReference type="NCBI Taxonomy" id="1868589"/>
    <lineage>
        <taxon>Bacteria</taxon>
        <taxon>Pseudomonadati</taxon>
        <taxon>Pseudomonadota</taxon>
        <taxon>Alphaproteobacteria</taxon>
        <taxon>Hyphomicrobiales</taxon>
        <taxon>Phreatobacteraceae</taxon>
        <taxon>Phreatobacter</taxon>
    </lineage>
</organism>
<dbReference type="OrthoDB" id="7060861at2"/>
<keyword evidence="1" id="KW-0812">Transmembrane</keyword>
<dbReference type="AlphaFoldDB" id="A0A2S0NGF2"/>
<dbReference type="RefSeq" id="WP_106750353.1">
    <property type="nucleotide sequence ID" value="NZ_CP027668.1"/>
</dbReference>
<evidence type="ECO:0000256" key="1">
    <source>
        <dbReference type="SAM" id="Phobius"/>
    </source>
</evidence>
<keyword evidence="1" id="KW-1133">Transmembrane helix</keyword>
<feature type="transmembrane region" description="Helical" evidence="1">
    <location>
        <begin position="26"/>
        <end position="46"/>
    </location>
</feature>
<gene>
    <name evidence="2" type="ORF">C6569_19055</name>
</gene>
<dbReference type="Proteomes" id="UP000237889">
    <property type="component" value="Chromosome"/>
</dbReference>
<evidence type="ECO:0000313" key="2">
    <source>
        <dbReference type="EMBL" id="AVO46983.1"/>
    </source>
</evidence>
<reference evidence="2 3" key="1">
    <citation type="submission" date="2018-03" db="EMBL/GenBank/DDBJ databases">
        <title>Genome sequencing of Phreatobacter sp.</title>
        <authorList>
            <person name="Kim S.-J."/>
            <person name="Heo J."/>
            <person name="Kwon S.-W."/>
        </authorList>
    </citation>
    <scope>NUCLEOTIDE SEQUENCE [LARGE SCALE GENOMIC DNA]</scope>
    <source>
        <strain evidence="2 3">S-12</strain>
    </source>
</reference>
<keyword evidence="1" id="KW-0472">Membrane</keyword>
<evidence type="ECO:0008006" key="4">
    <source>
        <dbReference type="Google" id="ProtNLM"/>
    </source>
</evidence>
<dbReference type="KEGG" id="phr:C6569_19055"/>
<dbReference type="EMBL" id="CP027668">
    <property type="protein sequence ID" value="AVO46983.1"/>
    <property type="molecule type" value="Genomic_DNA"/>
</dbReference>
<proteinExistence type="predicted"/>
<name>A0A2S0NGF2_9HYPH</name>
<evidence type="ECO:0000313" key="3">
    <source>
        <dbReference type="Proteomes" id="UP000237889"/>
    </source>
</evidence>